<comment type="caution">
    <text evidence="7">The sequence shown here is derived from an EMBL/GenBank/DDBJ whole genome shotgun (WGS) entry which is preliminary data.</text>
</comment>
<feature type="domain" description="Gram-positive cocci surface proteins LPxTG" evidence="6">
    <location>
        <begin position="1321"/>
        <end position="1357"/>
    </location>
</feature>
<dbReference type="Pfam" id="PF00746">
    <property type="entry name" value="Gram_pos_anchor"/>
    <property type="match status" value="1"/>
</dbReference>
<dbReference type="PROSITE" id="PS50847">
    <property type="entry name" value="GRAM_POS_ANCHORING"/>
    <property type="match status" value="1"/>
</dbReference>
<keyword evidence="3" id="KW-0732">Signal</keyword>
<feature type="compositionally biased region" description="Polar residues" evidence="5">
    <location>
        <begin position="109"/>
        <end position="133"/>
    </location>
</feature>
<feature type="compositionally biased region" description="Polar residues" evidence="5">
    <location>
        <begin position="1242"/>
        <end position="1260"/>
    </location>
</feature>
<name>A0A1Z5IJD2_9LACO</name>
<evidence type="ECO:0000313" key="7">
    <source>
        <dbReference type="EMBL" id="GAX01799.1"/>
    </source>
</evidence>
<dbReference type="InterPro" id="IPR019931">
    <property type="entry name" value="LPXTG_anchor"/>
</dbReference>
<dbReference type="Pfam" id="PF19258">
    <property type="entry name" value="KxYKxGKxW_sig"/>
    <property type="match status" value="1"/>
</dbReference>
<feature type="compositionally biased region" description="Low complexity" evidence="5">
    <location>
        <begin position="89"/>
        <end position="108"/>
    </location>
</feature>
<feature type="compositionally biased region" description="Basic and acidic residues" evidence="5">
    <location>
        <begin position="1186"/>
        <end position="1203"/>
    </location>
</feature>
<reference evidence="7 8" key="1">
    <citation type="submission" date="2015-11" db="EMBL/GenBank/DDBJ databases">
        <title>Draft genome sequences of new species of the genus Lactobacillus isolated from orchardgrass silage.</title>
        <authorList>
            <person name="Tohno M."/>
            <person name="Tanizawa Y."/>
            <person name="Arita M."/>
        </authorList>
    </citation>
    <scope>NUCLEOTIDE SEQUENCE [LARGE SCALE GENOMIC DNA]</scope>
    <source>
        <strain evidence="7 8">IWT126</strain>
    </source>
</reference>
<dbReference type="Proteomes" id="UP000198402">
    <property type="component" value="Unassembled WGS sequence"/>
</dbReference>
<evidence type="ECO:0000256" key="2">
    <source>
        <dbReference type="ARBA" id="ARBA00022525"/>
    </source>
</evidence>
<feature type="region of interest" description="Disordered" evidence="5">
    <location>
        <begin position="62"/>
        <end position="169"/>
    </location>
</feature>
<feature type="region of interest" description="Disordered" evidence="5">
    <location>
        <begin position="1183"/>
        <end position="1279"/>
    </location>
</feature>
<keyword evidence="8" id="KW-1185">Reference proteome</keyword>
<keyword evidence="4" id="KW-0572">Peptidoglycan-anchor</keyword>
<evidence type="ECO:0000256" key="5">
    <source>
        <dbReference type="SAM" id="MobiDB-lite"/>
    </source>
</evidence>
<feature type="compositionally biased region" description="Low complexity" evidence="5">
    <location>
        <begin position="1207"/>
        <end position="1238"/>
    </location>
</feature>
<evidence type="ECO:0000313" key="8">
    <source>
        <dbReference type="Proteomes" id="UP000198402"/>
    </source>
</evidence>
<dbReference type="RefSeq" id="WP_089136993.1">
    <property type="nucleotide sequence ID" value="NZ_BCMG01000009.1"/>
</dbReference>
<evidence type="ECO:0000256" key="4">
    <source>
        <dbReference type="ARBA" id="ARBA00023088"/>
    </source>
</evidence>
<dbReference type="InterPro" id="IPR022263">
    <property type="entry name" value="KxYKxGKxW"/>
</dbReference>
<gene>
    <name evidence="7" type="ORF">IWT126_01842</name>
</gene>
<feature type="compositionally biased region" description="Low complexity" evidence="5">
    <location>
        <begin position="65"/>
        <end position="80"/>
    </location>
</feature>
<feature type="region of interest" description="Disordered" evidence="5">
    <location>
        <begin position="1295"/>
        <end position="1327"/>
    </location>
</feature>
<dbReference type="STRING" id="1302250.GCA_001313225_03452"/>
<organism evidence="7 8">
    <name type="scientific">Secundilactobacillus silagei JCM 19001</name>
    <dbReference type="NCBI Taxonomy" id="1302250"/>
    <lineage>
        <taxon>Bacteria</taxon>
        <taxon>Bacillati</taxon>
        <taxon>Bacillota</taxon>
        <taxon>Bacilli</taxon>
        <taxon>Lactobacillales</taxon>
        <taxon>Lactobacillaceae</taxon>
        <taxon>Secundilactobacillus</taxon>
    </lineage>
</organism>
<dbReference type="NCBIfam" id="TIGR01167">
    <property type="entry name" value="LPXTG_anchor"/>
    <property type="match status" value="1"/>
</dbReference>
<evidence type="ECO:0000256" key="1">
    <source>
        <dbReference type="ARBA" id="ARBA00022512"/>
    </source>
</evidence>
<dbReference type="OrthoDB" id="3237761at2"/>
<keyword evidence="1" id="KW-0134">Cell wall</keyword>
<dbReference type="NCBIfam" id="TIGR03715">
    <property type="entry name" value="KxYKxGKxW"/>
    <property type="match status" value="1"/>
</dbReference>
<accession>A0A1Z5IJD2</accession>
<protein>
    <submittedName>
        <fullName evidence="7">Signal peptide, KxYKxGKxW domain-containing protein</fullName>
    </submittedName>
</protein>
<dbReference type="EMBL" id="BCMG01000009">
    <property type="protein sequence ID" value="GAX01799.1"/>
    <property type="molecule type" value="Genomic_DNA"/>
</dbReference>
<evidence type="ECO:0000256" key="3">
    <source>
        <dbReference type="ARBA" id="ARBA00022729"/>
    </source>
</evidence>
<keyword evidence="2" id="KW-0964">Secreted</keyword>
<proteinExistence type="predicted"/>
<evidence type="ECO:0000259" key="6">
    <source>
        <dbReference type="PROSITE" id="PS50847"/>
    </source>
</evidence>
<feature type="compositionally biased region" description="Low complexity" evidence="5">
    <location>
        <begin position="144"/>
        <end position="162"/>
    </location>
</feature>
<sequence>MVGKNNNIKMIQTNLKKHYKAYKVGKRWLYASLASFALGAGLLLGGNATAYADTVAQNDATPVESTNVASTKSSSAASSTDTNKVSLQTANKTTDNTDTAAKSAADSNLSTTPKAATTNAGQTAKVQTPNTKVQAPAPQTKVQAPKAVTAPTTNAVTPTPKAQTDDSVAKSTPEAQTLTTKTLVDPTNAQLKAAQASAAQVYAATLKPQKIVAIGDPTADAALTLSKPGVGYKSGINADNPFVLTLKVTAKANDKYVINIPANTDVYQIGEVQPLPSAIGTTTQVNNSDGTHTITDTFKIDSVNTQTIKFNVNNNSYGLGHPMADAGKTVTKTITWSANGVDQKPVTFTQTITPTVSLSPVVQTYPSVEKVPQILPNKDYVFSIKVNEPNGILDDSAPSDWANTSVNYGGTTITVPVPTDFKLNANNTKDINGFSDSQTITQPGGTGTDIIISAPAGTGLENWRNDGLGYKLIGSFNMTRPATDTVLTAANPVNFKQVVNSDGQTLTATGNPWAVTILGVNSGGSDIGNGQTATTAEASNTNLVLSNDPADNPAYLSSFGFQVDAISDTTGAKITIKIPSGLDATSVRTPDSGITPHLYLPGTTSYNYTLTLADGSTETGTVNAGQKITPTATSAIRTIVLTPNSLAPGANTSKGRASSDVTPVSDSGMFERFIVGGQLAQTYDDGTPVKTGDQFTSTIDLAYADPTRPGKTFSASTTQTIVDGIAQGEAHEAQTSKTPGVIDAGSLQLIGGNYQQTTRKIFEPTYYFVIPTATTVTGINAASGAKTSTFKADDGRTVVKIDYSGTGITVNTDDGAKDGQVNLANNPDALPGAYPYWIYIVSPTTKLANKTKIADKSYAEDNTNALQMDLYGGDGNWDIVTASSFYNTPLAKGNLDIDPVLNGASDDKGAPTLTFYDSVVYTSLEKDAKNNNAEVAINLPTLGDVKGSQYTFNLTGPITVPTDYTVVNGTGDPINATVLYSTAPQVITGNETQPDESGYVPASAITNWATVRSVIVKIPNMKANSSTGRIALTGTTDPQLSPFNLQAGHTGVLQTAFYGNGAKASVNSQDASIKISGKSMIKARYHYVDANGQDQYIDIADLNKFFNDNAEEFKKDDYPTVISDFSNAEKALIPTGYHFVLVPNTTDQVAPTTVDSTNNGAAQFNTLTKYNYDGDFVQYELVSDTPTKKPSDPDKPGTTKSPDEPDTVVTPVTPQTPQTPDNTPTPEVVDTPVTSTSEGTVVPSTDITPQKGQDNDVTTDSTDRGQVIPDSTTTGETDETRVAQPQATVGYANATQKTVMPTSQASAAGQTNDVKTSQAKLPQTSEQNNQAATLSLLGLMTGMLSLFGLKRRKRDDD</sequence>